<feature type="compositionally biased region" description="Pro residues" evidence="1">
    <location>
        <begin position="284"/>
        <end position="294"/>
    </location>
</feature>
<accession>A0A930YH36</accession>
<keyword evidence="2" id="KW-0812">Transmembrane</keyword>
<dbReference type="SUPFAM" id="SSF50969">
    <property type="entry name" value="YVTN repeat-like/Quinoprotein amine dehydrogenase"/>
    <property type="match status" value="1"/>
</dbReference>
<dbReference type="Proteomes" id="UP000660668">
    <property type="component" value="Unassembled WGS sequence"/>
</dbReference>
<evidence type="ECO:0000313" key="4">
    <source>
        <dbReference type="Proteomes" id="UP000660668"/>
    </source>
</evidence>
<feature type="transmembrane region" description="Helical" evidence="2">
    <location>
        <begin position="313"/>
        <end position="334"/>
    </location>
</feature>
<sequence>MVERFVYGITALPFLIGTLVSGNAMGGDVVTRFEDPAIVESSGLAVVDGLLVTTNDSGDSGRIFAVDPSNGQTAGVTSWSADPTDVEALAPAGGGEVWVGDIGDNLAKRDSVSVARVPIGRQDADVDVPSYELLYPDGPRDAESLLADPATGRLYVISKGVLGGAVYAAPERLSPRKPNQLQEIGPVLGIATDAAFFPDGRHIIVRNYSQAAVYSWPNLEEVGRFGLPQQEQGEGVAVAADGTIYVSSEGIRAPVLRISLPAAVRRAMRPQPTSTPSPDSASPSPSPSPSPTLPPGTRQGRELPEAAPEDRSAWGWALGGVLGLGIVIVVARALRPR</sequence>
<feature type="compositionally biased region" description="Low complexity" evidence="1">
    <location>
        <begin position="270"/>
        <end position="283"/>
    </location>
</feature>
<comment type="caution">
    <text evidence="3">The sequence shown here is derived from an EMBL/GenBank/DDBJ whole genome shotgun (WGS) entry which is preliminary data.</text>
</comment>
<dbReference type="AlphaFoldDB" id="A0A930YH36"/>
<reference evidence="3" key="1">
    <citation type="submission" date="2020-11" db="EMBL/GenBank/DDBJ databases">
        <title>Nocardioides cynanchi sp. nov., isolated from soil of rhizosphere of Cynanchum wilfordii.</title>
        <authorList>
            <person name="Lee J.-S."/>
            <person name="Suh M.K."/>
            <person name="Kim J.-S."/>
        </authorList>
    </citation>
    <scope>NUCLEOTIDE SEQUENCE</scope>
    <source>
        <strain evidence="3">KCTC 19276</strain>
    </source>
</reference>
<feature type="region of interest" description="Disordered" evidence="1">
    <location>
        <begin position="266"/>
        <end position="310"/>
    </location>
</feature>
<protein>
    <recommendedName>
        <fullName evidence="5">WD40 repeat domain-containing protein</fullName>
    </recommendedName>
</protein>
<gene>
    <name evidence="3" type="ORF">ISU10_02180</name>
</gene>
<dbReference type="InterPro" id="IPR011044">
    <property type="entry name" value="Quino_amine_DH_bsu"/>
</dbReference>
<evidence type="ECO:0000313" key="3">
    <source>
        <dbReference type="EMBL" id="MBF4766573.1"/>
    </source>
</evidence>
<keyword evidence="2" id="KW-0472">Membrane</keyword>
<dbReference type="EMBL" id="JADKPO010000002">
    <property type="protein sequence ID" value="MBF4766573.1"/>
    <property type="molecule type" value="Genomic_DNA"/>
</dbReference>
<dbReference type="RefSeq" id="WP_194694732.1">
    <property type="nucleotide sequence ID" value="NZ_JADKPO010000002.1"/>
</dbReference>
<keyword evidence="2" id="KW-1133">Transmembrane helix</keyword>
<organism evidence="3 4">
    <name type="scientific">Nocardioides agariphilus</name>
    <dbReference type="NCBI Taxonomy" id="433664"/>
    <lineage>
        <taxon>Bacteria</taxon>
        <taxon>Bacillati</taxon>
        <taxon>Actinomycetota</taxon>
        <taxon>Actinomycetes</taxon>
        <taxon>Propionibacteriales</taxon>
        <taxon>Nocardioidaceae</taxon>
        <taxon>Nocardioides</taxon>
    </lineage>
</organism>
<name>A0A930YH36_9ACTN</name>
<evidence type="ECO:0000256" key="2">
    <source>
        <dbReference type="SAM" id="Phobius"/>
    </source>
</evidence>
<feature type="compositionally biased region" description="Basic and acidic residues" evidence="1">
    <location>
        <begin position="299"/>
        <end position="310"/>
    </location>
</feature>
<proteinExistence type="predicted"/>
<evidence type="ECO:0008006" key="5">
    <source>
        <dbReference type="Google" id="ProtNLM"/>
    </source>
</evidence>
<keyword evidence="4" id="KW-1185">Reference proteome</keyword>
<evidence type="ECO:0000256" key="1">
    <source>
        <dbReference type="SAM" id="MobiDB-lite"/>
    </source>
</evidence>